<dbReference type="CDD" id="cd09275">
    <property type="entry name" value="RNase_HI_RT_DIRS1"/>
    <property type="match status" value="1"/>
</dbReference>
<dbReference type="Proteomes" id="UP000324222">
    <property type="component" value="Unassembled WGS sequence"/>
</dbReference>
<keyword evidence="2" id="KW-1185">Reference proteome</keyword>
<sequence length="395" mass="45677">MGFRVNVPKSTLTPTQTLIWLGMEWDTARAWVRLSPENASKIHRQLFRASMSRTMTRRQWEAILGSLNFAAEVCPLGRIRHRRLVREVNSAIPIYPRDSLQQVPGHLTKLLQPWLADRCLQQWAPWIPPPPQVQVSTDASNVGWGYQSSLGHQVQGRWVKRLEQAHINVKGLWVPFKFLSTHQDLHNVGILFEMDNTSAVHCLNRQGYSKSEVLLSLLERIFQEASVRSLHLSALYVPGEENLWADALSCFQHTSVEWQLCPNVFRSQGNRWGTPQVDLFAFPTTAQLPQYFTRNVRTGTGGPDAFAKDWNRWEHIYLFPPPSTKVLLRVCRQLRSYRWRVLLLTPWWPAQPWFSELQQWCPNPLLLGNACLVNSIPTNLQNSLRLHAWSFSVKH</sequence>
<proteinExistence type="predicted"/>
<dbReference type="PANTHER" id="PTHR33050">
    <property type="entry name" value="REVERSE TRANSCRIPTASE DOMAIN-CONTAINING PROTEIN"/>
    <property type="match status" value="1"/>
</dbReference>
<gene>
    <name evidence="1" type="ORF">E2C01_056887</name>
</gene>
<evidence type="ECO:0000313" key="2">
    <source>
        <dbReference type="Proteomes" id="UP000324222"/>
    </source>
</evidence>
<dbReference type="InterPro" id="IPR052055">
    <property type="entry name" value="Hepadnavirus_pol/RT"/>
</dbReference>
<protein>
    <recommendedName>
        <fullName evidence="3">RNase H type-1 domain-containing protein</fullName>
    </recommendedName>
</protein>
<dbReference type="OrthoDB" id="6380429at2759"/>
<dbReference type="AlphaFoldDB" id="A0A5B7GYW3"/>
<dbReference type="GO" id="GO:0071897">
    <property type="term" value="P:DNA biosynthetic process"/>
    <property type="evidence" value="ECO:0007669"/>
    <property type="project" value="UniProtKB-ARBA"/>
</dbReference>
<dbReference type="SUPFAM" id="SSF56672">
    <property type="entry name" value="DNA/RNA polymerases"/>
    <property type="match status" value="1"/>
</dbReference>
<organism evidence="1 2">
    <name type="scientific">Portunus trituberculatus</name>
    <name type="common">Swimming crab</name>
    <name type="synonym">Neptunus trituberculatus</name>
    <dbReference type="NCBI Taxonomy" id="210409"/>
    <lineage>
        <taxon>Eukaryota</taxon>
        <taxon>Metazoa</taxon>
        <taxon>Ecdysozoa</taxon>
        <taxon>Arthropoda</taxon>
        <taxon>Crustacea</taxon>
        <taxon>Multicrustacea</taxon>
        <taxon>Malacostraca</taxon>
        <taxon>Eumalacostraca</taxon>
        <taxon>Eucarida</taxon>
        <taxon>Decapoda</taxon>
        <taxon>Pleocyemata</taxon>
        <taxon>Brachyura</taxon>
        <taxon>Eubrachyura</taxon>
        <taxon>Portunoidea</taxon>
        <taxon>Portunidae</taxon>
        <taxon>Portuninae</taxon>
        <taxon>Portunus</taxon>
    </lineage>
</organism>
<dbReference type="PANTHER" id="PTHR33050:SF7">
    <property type="entry name" value="RIBONUCLEASE H"/>
    <property type="match status" value="1"/>
</dbReference>
<accession>A0A5B7GYW3</accession>
<reference evidence="1 2" key="1">
    <citation type="submission" date="2019-05" db="EMBL/GenBank/DDBJ databases">
        <title>Another draft genome of Portunus trituberculatus and its Hox gene families provides insights of decapod evolution.</title>
        <authorList>
            <person name="Jeong J.-H."/>
            <person name="Song I."/>
            <person name="Kim S."/>
            <person name="Choi T."/>
            <person name="Kim D."/>
            <person name="Ryu S."/>
            <person name="Kim W."/>
        </authorList>
    </citation>
    <scope>NUCLEOTIDE SEQUENCE [LARGE SCALE GENOMIC DNA]</scope>
    <source>
        <tissue evidence="1">Muscle</tissue>
    </source>
</reference>
<comment type="caution">
    <text evidence="1">The sequence shown here is derived from an EMBL/GenBank/DDBJ whole genome shotgun (WGS) entry which is preliminary data.</text>
</comment>
<evidence type="ECO:0008006" key="3">
    <source>
        <dbReference type="Google" id="ProtNLM"/>
    </source>
</evidence>
<name>A0A5B7GYW3_PORTR</name>
<dbReference type="InterPro" id="IPR043502">
    <property type="entry name" value="DNA/RNA_pol_sf"/>
</dbReference>
<dbReference type="EMBL" id="VSRR010020071">
    <property type="protein sequence ID" value="MPC62796.1"/>
    <property type="molecule type" value="Genomic_DNA"/>
</dbReference>
<evidence type="ECO:0000313" key="1">
    <source>
        <dbReference type="EMBL" id="MPC62796.1"/>
    </source>
</evidence>